<dbReference type="PANTHER" id="PTHR21621:SF0">
    <property type="entry name" value="BETA-CITRYLGLUTAMATE SYNTHASE B-RELATED"/>
    <property type="match status" value="1"/>
</dbReference>
<evidence type="ECO:0000259" key="1">
    <source>
        <dbReference type="Pfam" id="PF21068"/>
    </source>
</evidence>
<organism evidence="2 3">
    <name type="scientific">Micromonospora fluostatini</name>
    <dbReference type="NCBI Taxonomy" id="1629071"/>
    <lineage>
        <taxon>Bacteria</taxon>
        <taxon>Bacillati</taxon>
        <taxon>Actinomycetota</taxon>
        <taxon>Actinomycetes</taxon>
        <taxon>Micromonosporales</taxon>
        <taxon>Micromonosporaceae</taxon>
        <taxon>Micromonospora</taxon>
    </lineage>
</organism>
<dbReference type="PANTHER" id="PTHR21621">
    <property type="entry name" value="RIBOSOMAL PROTEIN S6 MODIFICATION PROTEIN"/>
    <property type="match status" value="1"/>
</dbReference>
<keyword evidence="2" id="KW-0436">Ligase</keyword>
<dbReference type="SUPFAM" id="SSF56059">
    <property type="entry name" value="Glutathione synthetase ATP-binding domain-like"/>
    <property type="match status" value="1"/>
</dbReference>
<name>A0ABY2DN88_9ACTN</name>
<gene>
    <name evidence="2" type="ORF">E1091_04215</name>
</gene>
<dbReference type="Gene3D" id="3.30.470.20">
    <property type="entry name" value="ATP-grasp fold, B domain"/>
    <property type="match status" value="1"/>
</dbReference>
<dbReference type="Proteomes" id="UP000295626">
    <property type="component" value="Unassembled WGS sequence"/>
</dbReference>
<protein>
    <submittedName>
        <fullName evidence="2">ATP-dependent carboxylate-amine ligase</fullName>
    </submittedName>
</protein>
<keyword evidence="3" id="KW-1185">Reference proteome</keyword>
<dbReference type="EMBL" id="SMKE01000084">
    <property type="protein sequence ID" value="TDC00782.1"/>
    <property type="molecule type" value="Genomic_DNA"/>
</dbReference>
<comment type="caution">
    <text evidence="2">The sequence shown here is derived from an EMBL/GenBank/DDBJ whole genome shotgun (WGS) entry which is preliminary data.</text>
</comment>
<proteinExistence type="predicted"/>
<evidence type="ECO:0000313" key="3">
    <source>
        <dbReference type="Proteomes" id="UP000295626"/>
    </source>
</evidence>
<dbReference type="InterPro" id="IPR048936">
    <property type="entry name" value="MvdD-like_ATPgrasp"/>
</dbReference>
<feature type="domain" description="MvdD-like pre-ATP grasp" evidence="1">
    <location>
        <begin position="3"/>
        <end position="98"/>
    </location>
</feature>
<evidence type="ECO:0000313" key="2">
    <source>
        <dbReference type="EMBL" id="TDC00782.1"/>
    </source>
</evidence>
<reference evidence="2 3" key="1">
    <citation type="submission" date="2019-02" db="EMBL/GenBank/DDBJ databases">
        <title>Draft genome sequences of novel Actinobacteria.</title>
        <authorList>
            <person name="Sahin N."/>
            <person name="Ay H."/>
            <person name="Saygin H."/>
        </authorList>
    </citation>
    <scope>NUCLEOTIDE SEQUENCE [LARGE SCALE GENOMIC DNA]</scope>
    <source>
        <strain evidence="2 3">JCM 30529</strain>
    </source>
</reference>
<sequence>MAILVLTQPLDVTSDLVITELHRRGVPVHRVDTADFPAQLTVAADIDGHGQWSGTLADPYRRTVLADITHVYFRRPGPFDLPAEMDPLERRWAEQEARLGMTVPPTVITNDPQRAREFAGVHADAGVIYKPLHTHSYIDRDTGQTMALATTPVDAGEITDAVAGTAHLFQRRIAKAYELRVTIAGAKVLAARIDAHSDAARIDWRTDYDSLTYQPVELPARVRDDLLAFTRELRLVFAAIDLIVTPEGEYVFLEVNPGGQWAWIESETDLPITAAIADTLET</sequence>
<accession>A0ABY2DN88</accession>
<dbReference type="GO" id="GO:0016874">
    <property type="term" value="F:ligase activity"/>
    <property type="evidence" value="ECO:0007669"/>
    <property type="project" value="UniProtKB-KW"/>
</dbReference>
<dbReference type="Pfam" id="PF21068">
    <property type="entry name" value="ATPgraspMvdD"/>
    <property type="match status" value="1"/>
</dbReference>